<evidence type="ECO:0000313" key="3">
    <source>
        <dbReference type="EMBL" id="TEB21587.1"/>
    </source>
</evidence>
<protein>
    <submittedName>
        <fullName evidence="2">Uncharacterized protein</fullName>
    </submittedName>
</protein>
<dbReference type="AlphaFoldDB" id="A0A4Y7S4C2"/>
<evidence type="ECO:0000256" key="1">
    <source>
        <dbReference type="SAM" id="MobiDB-lite"/>
    </source>
</evidence>
<comment type="caution">
    <text evidence="2">The sequence shown here is derived from an EMBL/GenBank/DDBJ whole genome shotgun (WGS) entry which is preliminary data.</text>
</comment>
<dbReference type="EMBL" id="QPFP01000107">
    <property type="protein sequence ID" value="TEB21587.1"/>
    <property type="molecule type" value="Genomic_DNA"/>
</dbReference>
<reference evidence="2 4" key="1">
    <citation type="journal article" date="2019" name="Nat. Ecol. Evol.">
        <title>Megaphylogeny resolves global patterns of mushroom evolution.</title>
        <authorList>
            <person name="Varga T."/>
            <person name="Krizsan K."/>
            <person name="Foldi C."/>
            <person name="Dima B."/>
            <person name="Sanchez-Garcia M."/>
            <person name="Sanchez-Ramirez S."/>
            <person name="Szollosi G.J."/>
            <person name="Szarkandi J.G."/>
            <person name="Papp V."/>
            <person name="Albert L."/>
            <person name="Andreopoulos W."/>
            <person name="Angelini C."/>
            <person name="Antonin V."/>
            <person name="Barry K.W."/>
            <person name="Bougher N.L."/>
            <person name="Buchanan P."/>
            <person name="Buyck B."/>
            <person name="Bense V."/>
            <person name="Catcheside P."/>
            <person name="Chovatia M."/>
            <person name="Cooper J."/>
            <person name="Damon W."/>
            <person name="Desjardin D."/>
            <person name="Finy P."/>
            <person name="Geml J."/>
            <person name="Haridas S."/>
            <person name="Hughes K."/>
            <person name="Justo A."/>
            <person name="Karasinski D."/>
            <person name="Kautmanova I."/>
            <person name="Kiss B."/>
            <person name="Kocsube S."/>
            <person name="Kotiranta H."/>
            <person name="LaButti K.M."/>
            <person name="Lechner B.E."/>
            <person name="Liimatainen K."/>
            <person name="Lipzen A."/>
            <person name="Lukacs Z."/>
            <person name="Mihaltcheva S."/>
            <person name="Morgado L.N."/>
            <person name="Niskanen T."/>
            <person name="Noordeloos M.E."/>
            <person name="Ohm R.A."/>
            <person name="Ortiz-Santana B."/>
            <person name="Ovrebo C."/>
            <person name="Racz N."/>
            <person name="Riley R."/>
            <person name="Savchenko A."/>
            <person name="Shiryaev A."/>
            <person name="Soop K."/>
            <person name="Spirin V."/>
            <person name="Szebenyi C."/>
            <person name="Tomsovsky M."/>
            <person name="Tulloss R.E."/>
            <person name="Uehling J."/>
            <person name="Grigoriev I.V."/>
            <person name="Vagvolgyi C."/>
            <person name="Papp T."/>
            <person name="Martin F.M."/>
            <person name="Miettinen O."/>
            <person name="Hibbett D.S."/>
            <person name="Nagy L.G."/>
        </authorList>
    </citation>
    <scope>NUCLEOTIDE SEQUENCE [LARGE SCALE GENOMIC DNA]</scope>
    <source>
        <strain evidence="2 4">FP101781</strain>
    </source>
</reference>
<dbReference type="Proteomes" id="UP000298030">
    <property type="component" value="Unassembled WGS sequence"/>
</dbReference>
<feature type="compositionally biased region" description="Polar residues" evidence="1">
    <location>
        <begin position="98"/>
        <end position="124"/>
    </location>
</feature>
<evidence type="ECO:0000313" key="4">
    <source>
        <dbReference type="Proteomes" id="UP000298030"/>
    </source>
</evidence>
<dbReference type="EMBL" id="QPFP01000344">
    <property type="protein sequence ID" value="TEB15820.1"/>
    <property type="molecule type" value="Genomic_DNA"/>
</dbReference>
<keyword evidence="4" id="KW-1185">Reference proteome</keyword>
<gene>
    <name evidence="3" type="ORF">FA13DRAFT_1716758</name>
    <name evidence="2" type="ORF">FA13DRAFT_1721050</name>
</gene>
<evidence type="ECO:0000313" key="2">
    <source>
        <dbReference type="EMBL" id="TEB15820.1"/>
    </source>
</evidence>
<feature type="region of interest" description="Disordered" evidence="1">
    <location>
        <begin position="94"/>
        <end position="149"/>
    </location>
</feature>
<organism evidence="2 4">
    <name type="scientific">Coprinellus micaceus</name>
    <name type="common">Glistening ink-cap mushroom</name>
    <name type="synonym">Coprinus micaceus</name>
    <dbReference type="NCBI Taxonomy" id="71717"/>
    <lineage>
        <taxon>Eukaryota</taxon>
        <taxon>Fungi</taxon>
        <taxon>Dikarya</taxon>
        <taxon>Basidiomycota</taxon>
        <taxon>Agaricomycotina</taxon>
        <taxon>Agaricomycetes</taxon>
        <taxon>Agaricomycetidae</taxon>
        <taxon>Agaricales</taxon>
        <taxon>Agaricineae</taxon>
        <taxon>Psathyrellaceae</taxon>
        <taxon>Coprinellus</taxon>
    </lineage>
</organism>
<sequence>MAVQASCTAFTRTLRQPRCGCCGVLRYKPASTGPAIGKGVQAGTTDQFRVHRLLPTMLALWRLMLPASAASTIQAGRPRNGRPKSIGTTVALPGQGLHQRNQRTPPATRSTLTKRLSYPSNTATDPVMDADDDGGGGVTEQDSEAKELERRLDKTKQCLRWAPQVDLHAAARGDGSGEGREREAKFRVVEVGDIVGGTIPRVSTNLCRVSSILSSRECTCIPGGKERGEVVSEMVWGDVCGQSLERGASQIVGNGCRGTVVEERGRVEVDVEGSRAFGHPGLLGLPHTVKRMRQGSRGECYIHGAMPVTTQLERQDSTDTKIQHNDTYRYTTRPETAPAPRRYYTESEQNLNGRDPSFPQPNDLPPFQNNWWAPLASRTWMVRWAQPASSNPRTVRLNVDIEKDSHQDPVKARSEEPRDSVESLFDPLAGNLALLVVDSTAQATRTDPERTHLREARLPWALNGAPYVWWLFAVRRYIPNTSLRAERGYSRRSPRTGVHRGDGRSENNKILLKTVQLSTSTVWGRGHRRPSEITANSGPSASRYRRGGVYAHKAASTTTWNHRTSRRTKTSRLTPEVDRKEETWAVCARLPREHVGDAGSSINFRRPGPPVDQENTGTVGGDFQWRLVFDAMYHKIVTPQQDLAISAITPQEHLATRQGSMVTRTGSQWMGALRLVRNRCIFTSAVLVALRFPGETHKTPRYVSPPLSCNAFTHRTFQQDGVVIAARTSKSISPEFQAGDLEAPGWLLGRYQGRGIKVDLWWPLASSCPSPHLEIVWVTEALRAYSLGFMSSSSSLSSLADGRLQPKCVPH</sequence>
<feature type="region of interest" description="Disordered" evidence="1">
    <location>
        <begin position="598"/>
        <end position="617"/>
    </location>
</feature>
<proteinExistence type="predicted"/>
<name>A0A4Y7S4C2_COPMI</name>
<feature type="region of interest" description="Disordered" evidence="1">
    <location>
        <begin position="329"/>
        <end position="360"/>
    </location>
</feature>
<feature type="region of interest" description="Disordered" evidence="1">
    <location>
        <begin position="521"/>
        <end position="541"/>
    </location>
</feature>
<feature type="region of interest" description="Disordered" evidence="1">
    <location>
        <begin position="487"/>
        <end position="507"/>
    </location>
</feature>
<accession>A0A4Y7S4C2</accession>